<feature type="domain" description="Mur ligase central" evidence="13">
    <location>
        <begin position="110"/>
        <end position="298"/>
    </location>
</feature>
<dbReference type="GO" id="GO:0005524">
    <property type="term" value="F:ATP binding"/>
    <property type="evidence" value="ECO:0007669"/>
    <property type="project" value="UniProtKB-UniRule"/>
</dbReference>
<dbReference type="InterPro" id="IPR051046">
    <property type="entry name" value="MurCDEF_CellWall_CoF430Synth"/>
</dbReference>
<dbReference type="Pfam" id="PF08245">
    <property type="entry name" value="Mur_ligase_M"/>
    <property type="match status" value="1"/>
</dbReference>
<evidence type="ECO:0000256" key="4">
    <source>
        <dbReference type="ARBA" id="ARBA00022741"/>
    </source>
</evidence>
<dbReference type="PANTHER" id="PTHR43024">
    <property type="entry name" value="UDP-N-ACETYLMURAMOYL-TRIPEPTIDE--D-ALANYL-D-ALANINE LIGASE"/>
    <property type="match status" value="1"/>
</dbReference>
<dbReference type="GO" id="GO:0051301">
    <property type="term" value="P:cell division"/>
    <property type="evidence" value="ECO:0007669"/>
    <property type="project" value="UniProtKB-KW"/>
</dbReference>
<dbReference type="Gene3D" id="3.90.190.20">
    <property type="entry name" value="Mur ligase, C-terminal domain"/>
    <property type="match status" value="1"/>
</dbReference>
<keyword evidence="15" id="KW-1185">Reference proteome</keyword>
<keyword evidence="6 10" id="KW-0133">Cell shape</keyword>
<keyword evidence="2 10" id="KW-0436">Ligase</keyword>
<evidence type="ECO:0000256" key="6">
    <source>
        <dbReference type="ARBA" id="ARBA00022960"/>
    </source>
</evidence>
<reference evidence="14" key="1">
    <citation type="submission" date="2019-10" db="EMBL/GenBank/DDBJ databases">
        <title>Description of Paenibacillus glebae sp. nov.</title>
        <authorList>
            <person name="Carlier A."/>
            <person name="Qi S."/>
        </authorList>
    </citation>
    <scope>NUCLEOTIDE SEQUENCE</scope>
    <source>
        <strain evidence="14">LMG 31456</strain>
    </source>
</reference>
<dbReference type="InterPro" id="IPR013221">
    <property type="entry name" value="Mur_ligase_cen"/>
</dbReference>
<dbReference type="Pfam" id="PF02875">
    <property type="entry name" value="Mur_ligase_C"/>
    <property type="match status" value="1"/>
</dbReference>
<protein>
    <recommendedName>
        <fullName evidence="10 11">UDP-N-acetylmuramoyl-tripeptide--D-alanyl-D-alanine ligase</fullName>
        <ecNumber evidence="10 11">6.3.2.10</ecNumber>
    </recommendedName>
    <alternativeName>
        <fullName evidence="10">D-alanyl-D-alanine-adding enzyme</fullName>
    </alternativeName>
</protein>
<comment type="caution">
    <text evidence="14">The sequence shown here is derived from an EMBL/GenBank/DDBJ whole genome shotgun (WGS) entry which is preliminary data.</text>
</comment>
<dbReference type="Gene3D" id="3.40.1390.10">
    <property type="entry name" value="MurE/MurF, N-terminal domain"/>
    <property type="match status" value="1"/>
</dbReference>
<dbReference type="SUPFAM" id="SSF63418">
    <property type="entry name" value="MurE/MurF N-terminal domain"/>
    <property type="match status" value="1"/>
</dbReference>
<dbReference type="InterPro" id="IPR005863">
    <property type="entry name" value="UDP-N-AcMur_synth"/>
</dbReference>
<dbReference type="GO" id="GO:0047480">
    <property type="term" value="F:UDP-N-acetylmuramoyl-tripeptide-D-alanyl-D-alanine ligase activity"/>
    <property type="evidence" value="ECO:0007669"/>
    <property type="project" value="UniProtKB-UniRule"/>
</dbReference>
<keyword evidence="8 10" id="KW-0131">Cell cycle</keyword>
<evidence type="ECO:0000256" key="1">
    <source>
        <dbReference type="ARBA" id="ARBA00022490"/>
    </source>
</evidence>
<dbReference type="EC" id="6.3.2.10" evidence="10 11"/>
<evidence type="ECO:0000256" key="8">
    <source>
        <dbReference type="ARBA" id="ARBA00023306"/>
    </source>
</evidence>
<dbReference type="HAMAP" id="MF_02019">
    <property type="entry name" value="MurF"/>
    <property type="match status" value="1"/>
</dbReference>
<evidence type="ECO:0000256" key="3">
    <source>
        <dbReference type="ARBA" id="ARBA00022618"/>
    </source>
</evidence>
<dbReference type="PANTHER" id="PTHR43024:SF1">
    <property type="entry name" value="UDP-N-ACETYLMURAMOYL-TRIPEPTIDE--D-ALANYL-D-ALANINE LIGASE"/>
    <property type="match status" value="1"/>
</dbReference>
<comment type="subcellular location">
    <subcellularLocation>
        <location evidence="10 11">Cytoplasm</location>
    </subcellularLocation>
</comment>
<dbReference type="AlphaFoldDB" id="A0A972GP44"/>
<keyword evidence="5 10" id="KW-0067">ATP-binding</keyword>
<dbReference type="NCBIfam" id="TIGR01143">
    <property type="entry name" value="murF"/>
    <property type="match status" value="1"/>
</dbReference>
<dbReference type="InterPro" id="IPR035911">
    <property type="entry name" value="MurE/MurF_N"/>
</dbReference>
<evidence type="ECO:0000256" key="7">
    <source>
        <dbReference type="ARBA" id="ARBA00022984"/>
    </source>
</evidence>
<dbReference type="GO" id="GO:0008360">
    <property type="term" value="P:regulation of cell shape"/>
    <property type="evidence" value="ECO:0007669"/>
    <property type="project" value="UniProtKB-KW"/>
</dbReference>
<evidence type="ECO:0000313" key="14">
    <source>
        <dbReference type="EMBL" id="NOU91814.1"/>
    </source>
</evidence>
<keyword evidence="7 10" id="KW-0573">Peptidoglycan synthesis</keyword>
<dbReference type="InterPro" id="IPR004101">
    <property type="entry name" value="Mur_ligase_C"/>
</dbReference>
<dbReference type="InterPro" id="IPR036615">
    <property type="entry name" value="Mur_ligase_C_dom_sf"/>
</dbReference>
<keyword evidence="4 10" id="KW-0547">Nucleotide-binding</keyword>
<dbReference type="GO" id="GO:0071555">
    <property type="term" value="P:cell wall organization"/>
    <property type="evidence" value="ECO:0007669"/>
    <property type="project" value="UniProtKB-KW"/>
</dbReference>
<name>A0A972GP44_9BACL</name>
<feature type="binding site" evidence="10">
    <location>
        <begin position="112"/>
        <end position="118"/>
    </location>
    <ligand>
        <name>ATP</name>
        <dbReference type="ChEBI" id="CHEBI:30616"/>
    </ligand>
</feature>
<gene>
    <name evidence="10 14" type="primary">murF</name>
    <name evidence="14" type="ORF">GC093_00990</name>
</gene>
<dbReference type="InterPro" id="IPR036565">
    <property type="entry name" value="Mur-like_cat_sf"/>
</dbReference>
<dbReference type="GO" id="GO:0005737">
    <property type="term" value="C:cytoplasm"/>
    <property type="evidence" value="ECO:0007669"/>
    <property type="project" value="UniProtKB-SubCell"/>
</dbReference>
<accession>A0A972GP44</accession>
<dbReference type="SUPFAM" id="SSF53623">
    <property type="entry name" value="MurD-like peptide ligases, catalytic domain"/>
    <property type="match status" value="1"/>
</dbReference>
<comment type="similarity">
    <text evidence="10">Belongs to the MurCDEF family. MurF subfamily.</text>
</comment>
<dbReference type="Gene3D" id="3.40.1190.10">
    <property type="entry name" value="Mur-like, catalytic domain"/>
    <property type="match status" value="1"/>
</dbReference>
<dbReference type="SUPFAM" id="SSF53244">
    <property type="entry name" value="MurD-like peptide ligases, peptide-binding domain"/>
    <property type="match status" value="1"/>
</dbReference>
<evidence type="ECO:0000256" key="2">
    <source>
        <dbReference type="ARBA" id="ARBA00022598"/>
    </source>
</evidence>
<dbReference type="GO" id="GO:0009252">
    <property type="term" value="P:peptidoglycan biosynthetic process"/>
    <property type="evidence" value="ECO:0007669"/>
    <property type="project" value="UniProtKB-UniRule"/>
</dbReference>
<evidence type="ECO:0000259" key="13">
    <source>
        <dbReference type="Pfam" id="PF08245"/>
    </source>
</evidence>
<keyword evidence="1 10" id="KW-0963">Cytoplasm</keyword>
<proteinExistence type="inferred from homology"/>
<comment type="pathway">
    <text evidence="10 11">Cell wall biogenesis; peptidoglycan biosynthesis.</text>
</comment>
<keyword evidence="9 10" id="KW-0961">Cell wall biogenesis/degradation</keyword>
<comment type="catalytic activity">
    <reaction evidence="10 11">
        <text>D-alanyl-D-alanine + UDP-N-acetyl-alpha-D-muramoyl-L-alanyl-gamma-D-glutamyl-meso-2,6-diaminopimelate + ATP = UDP-N-acetyl-alpha-D-muramoyl-L-alanyl-gamma-D-glutamyl-meso-2,6-diaminopimeloyl-D-alanyl-D-alanine + ADP + phosphate + H(+)</text>
        <dbReference type="Rhea" id="RHEA:28374"/>
        <dbReference type="ChEBI" id="CHEBI:15378"/>
        <dbReference type="ChEBI" id="CHEBI:30616"/>
        <dbReference type="ChEBI" id="CHEBI:43474"/>
        <dbReference type="ChEBI" id="CHEBI:57822"/>
        <dbReference type="ChEBI" id="CHEBI:61386"/>
        <dbReference type="ChEBI" id="CHEBI:83905"/>
        <dbReference type="ChEBI" id="CHEBI:456216"/>
        <dbReference type="EC" id="6.3.2.10"/>
    </reaction>
</comment>
<dbReference type="RefSeq" id="WP_171649989.1">
    <property type="nucleotide sequence ID" value="NZ_WHOD01000004.1"/>
</dbReference>
<evidence type="ECO:0000256" key="10">
    <source>
        <dbReference type="HAMAP-Rule" id="MF_02019"/>
    </source>
</evidence>
<dbReference type="EMBL" id="WHOD01000004">
    <property type="protein sequence ID" value="NOU91814.1"/>
    <property type="molecule type" value="Genomic_DNA"/>
</dbReference>
<dbReference type="Proteomes" id="UP000641588">
    <property type="component" value="Unassembled WGS sequence"/>
</dbReference>
<sequence>MIKRTLQQVEEMCLGIGLEDLFYDIVVQGISIDSRTIAAGSLYVPIVRVKNGHDYVKEAIRKGAVASLWQNDQPNPPHDFPLIFVDDCVIALQHLASSYRKQLSIKVIAITGSNGKTTTKDMVSSIVETSYKVHKTKGNLNSQIGLPLTLLEIKENSEVVVLELGMSERGQIERLSRIAAPDIAVITMIGLSHLSSLGSREEIAAAKLEIVIGLQSNGVLILNGDEPLLKNGLDEMSLSKSIRIIRIGENNETNDYYASVIQQETENTSFLVNTFMESCMIPILGKHNVLNALASIAVGETLCVPTNRIRMGLAQLKMTGMRMEKVESKAGFTMINDAWNASPVSMKAAIGAFEELKGYSRKFLILGDMLELGECEKQFHREIGEGIDPNKVDYVFTIGKIAQEIAIEATKKFKDADRVKAFQHKKEAISEIRALIRPQDVLLVKGSRGMQLEEIVWELT</sequence>
<evidence type="ECO:0000259" key="12">
    <source>
        <dbReference type="Pfam" id="PF02875"/>
    </source>
</evidence>
<evidence type="ECO:0000313" key="15">
    <source>
        <dbReference type="Proteomes" id="UP000641588"/>
    </source>
</evidence>
<comment type="function">
    <text evidence="10 11">Involved in cell wall formation. Catalyzes the final step in the synthesis of UDP-N-acetylmuramoyl-pentapeptide, the precursor of murein.</text>
</comment>
<evidence type="ECO:0000256" key="11">
    <source>
        <dbReference type="RuleBase" id="RU004136"/>
    </source>
</evidence>
<organism evidence="14 15">
    <name type="scientific">Paenibacillus foliorum</name>
    <dbReference type="NCBI Taxonomy" id="2654974"/>
    <lineage>
        <taxon>Bacteria</taxon>
        <taxon>Bacillati</taxon>
        <taxon>Bacillota</taxon>
        <taxon>Bacilli</taxon>
        <taxon>Bacillales</taxon>
        <taxon>Paenibacillaceae</taxon>
        <taxon>Paenibacillus</taxon>
    </lineage>
</organism>
<evidence type="ECO:0000256" key="5">
    <source>
        <dbReference type="ARBA" id="ARBA00022840"/>
    </source>
</evidence>
<evidence type="ECO:0000256" key="9">
    <source>
        <dbReference type="ARBA" id="ARBA00023316"/>
    </source>
</evidence>
<feature type="domain" description="Mur ligase C-terminal" evidence="12">
    <location>
        <begin position="321"/>
        <end position="448"/>
    </location>
</feature>
<keyword evidence="3 10" id="KW-0132">Cell division</keyword>